<name>A0ABR1FPX9_AURAN</name>
<evidence type="ECO:0000313" key="11">
    <source>
        <dbReference type="EMBL" id="KAK7235495.1"/>
    </source>
</evidence>
<evidence type="ECO:0000256" key="5">
    <source>
        <dbReference type="ARBA" id="ARBA00022989"/>
    </source>
</evidence>
<evidence type="ECO:0000256" key="3">
    <source>
        <dbReference type="ARBA" id="ARBA00022692"/>
    </source>
</evidence>
<proteinExistence type="inferred from homology"/>
<evidence type="ECO:0000259" key="9">
    <source>
        <dbReference type="Pfam" id="PF06762"/>
    </source>
</evidence>
<comment type="subcellular location">
    <subcellularLocation>
        <location evidence="1">Endoplasmic reticulum membrane</location>
        <topology evidence="1">Multi-pass membrane protein</topology>
    </subcellularLocation>
</comment>
<keyword evidence="6 8" id="KW-0472">Membrane</keyword>
<feature type="region of interest" description="Disordered" evidence="7">
    <location>
        <begin position="1"/>
        <end position="32"/>
    </location>
</feature>
<protein>
    <submittedName>
        <fullName evidence="11">Lipase maturation factor</fullName>
    </submittedName>
</protein>
<evidence type="ECO:0000259" key="10">
    <source>
        <dbReference type="Pfam" id="PF25179"/>
    </source>
</evidence>
<dbReference type="InterPro" id="IPR057433">
    <property type="entry name" value="LMF1/2_C"/>
</dbReference>
<feature type="domain" description="Lipase maturation factor 1/2 N-terminal" evidence="9">
    <location>
        <begin position="158"/>
        <end position="317"/>
    </location>
</feature>
<feature type="domain" description="Lipase maturation factor 1/2 C-terminal" evidence="10">
    <location>
        <begin position="373"/>
        <end position="530"/>
    </location>
</feature>
<gene>
    <name evidence="11" type="primary">LMF1</name>
    <name evidence="11" type="ORF">SO694_00069021</name>
</gene>
<feature type="compositionally biased region" description="Basic residues" evidence="7">
    <location>
        <begin position="1"/>
        <end position="10"/>
    </location>
</feature>
<evidence type="ECO:0000256" key="4">
    <source>
        <dbReference type="ARBA" id="ARBA00022824"/>
    </source>
</evidence>
<evidence type="ECO:0000256" key="1">
    <source>
        <dbReference type="ARBA" id="ARBA00004477"/>
    </source>
</evidence>
<comment type="caution">
    <text evidence="11">The sequence shown here is derived from an EMBL/GenBank/DDBJ whole genome shotgun (WGS) entry which is preliminary data.</text>
</comment>
<dbReference type="PANTHER" id="PTHR14463:SF10">
    <property type="entry name" value="LIPASE MATURATION FACTOR 1"/>
    <property type="match status" value="1"/>
</dbReference>
<keyword evidence="3 8" id="KW-0812">Transmembrane</keyword>
<sequence length="548" mass="60166">MVMIQRKHRRKEEEPTPAPPAASQSTPVEAAHPGDASSSFAVAKHLICTLLGLVYLFAFLAAYRQNRALLGSGGLAPFRGHVERGQAAFAGDARRGFLHRPSVWWFLDRSDDNLDRVALAGLAAAAVAAAGGHYAGVFAACWLLYFSVVEAGEGSSFYSYGWESQLLETGFLAVFLCSWNDRRAAPSLPILWLFRWLCFRISIGAGLIKIRGGSCWAKKECLWYHFETQPVPSPLSFAFHFLPRPLLSRGVDVDLFVQLYTSCLVLAPGWGALRHARRAAGAVQAGFMVAIAASGNFSILNHLTVVPALACLDDGVFRRTAAPARRKRPALRWLADLAVVGVVGWLSRPVVANLLQTSGRGQVMNASFDPWRLVNTYGAFGSVGEKRYEPIVSLSPDGGATWTELEFPCKPGDVARRPCFSAPYHHRLDWNIWFIGFKPHQQMLRGREQWLYAFLAKLLDGDALARSLLAPASRDDAARLGGGADARAKVDMYHYEMRAPLWDLAGEALRELGAAPVVWWNRTFTEALIPPVKLTGGHLTFAVRPGIS</sequence>
<feature type="transmembrane region" description="Helical" evidence="8">
    <location>
        <begin position="42"/>
        <end position="63"/>
    </location>
</feature>
<keyword evidence="12" id="KW-1185">Reference proteome</keyword>
<keyword evidence="4" id="KW-0256">Endoplasmic reticulum</keyword>
<comment type="similarity">
    <text evidence="2">Belongs to the lipase maturation factor family.</text>
</comment>
<dbReference type="Pfam" id="PF06762">
    <property type="entry name" value="LMF1"/>
    <property type="match status" value="1"/>
</dbReference>
<dbReference type="EMBL" id="JBBJCI010000292">
    <property type="protein sequence ID" value="KAK7235495.1"/>
    <property type="molecule type" value="Genomic_DNA"/>
</dbReference>
<dbReference type="Pfam" id="PF25179">
    <property type="entry name" value="LMF1_C"/>
    <property type="match status" value="1"/>
</dbReference>
<evidence type="ECO:0000256" key="7">
    <source>
        <dbReference type="SAM" id="MobiDB-lite"/>
    </source>
</evidence>
<organism evidence="11 12">
    <name type="scientific">Aureococcus anophagefferens</name>
    <name type="common">Harmful bloom alga</name>
    <dbReference type="NCBI Taxonomy" id="44056"/>
    <lineage>
        <taxon>Eukaryota</taxon>
        <taxon>Sar</taxon>
        <taxon>Stramenopiles</taxon>
        <taxon>Ochrophyta</taxon>
        <taxon>Pelagophyceae</taxon>
        <taxon>Pelagomonadales</taxon>
        <taxon>Pelagomonadaceae</taxon>
        <taxon>Aureococcus</taxon>
    </lineage>
</organism>
<dbReference type="PANTHER" id="PTHR14463">
    <property type="entry name" value="LIPASE MATURATION FACTOR"/>
    <property type="match status" value="1"/>
</dbReference>
<dbReference type="InterPro" id="IPR057434">
    <property type="entry name" value="LMF1/2_N"/>
</dbReference>
<keyword evidence="5 8" id="KW-1133">Transmembrane helix</keyword>
<reference evidence="11 12" key="1">
    <citation type="submission" date="2024-03" db="EMBL/GenBank/DDBJ databases">
        <title>Aureococcus anophagefferens CCMP1851 and Kratosvirus quantuckense: Draft genome of a second virus-susceptible host strain in the model system.</title>
        <authorList>
            <person name="Chase E."/>
            <person name="Truchon A.R."/>
            <person name="Schepens W."/>
            <person name="Wilhelm S.W."/>
        </authorList>
    </citation>
    <scope>NUCLEOTIDE SEQUENCE [LARGE SCALE GENOMIC DNA]</scope>
    <source>
        <strain evidence="11 12">CCMP1851</strain>
    </source>
</reference>
<evidence type="ECO:0000256" key="2">
    <source>
        <dbReference type="ARBA" id="ARBA00005512"/>
    </source>
</evidence>
<dbReference type="InterPro" id="IPR009613">
    <property type="entry name" value="LMF"/>
</dbReference>
<evidence type="ECO:0000256" key="8">
    <source>
        <dbReference type="SAM" id="Phobius"/>
    </source>
</evidence>
<accession>A0ABR1FPX9</accession>
<evidence type="ECO:0000313" key="12">
    <source>
        <dbReference type="Proteomes" id="UP001363151"/>
    </source>
</evidence>
<dbReference type="Proteomes" id="UP001363151">
    <property type="component" value="Unassembled WGS sequence"/>
</dbReference>
<evidence type="ECO:0000256" key="6">
    <source>
        <dbReference type="ARBA" id="ARBA00023136"/>
    </source>
</evidence>